<dbReference type="EMBL" id="CP059732">
    <property type="protein sequence ID" value="QMW00550.1"/>
    <property type="molecule type" value="Genomic_DNA"/>
</dbReference>
<dbReference type="RefSeq" id="WP_182457666.1">
    <property type="nucleotide sequence ID" value="NZ_CP059732.1"/>
</dbReference>
<dbReference type="Proteomes" id="UP000515369">
    <property type="component" value="Chromosome"/>
</dbReference>
<evidence type="ECO:0000256" key="1">
    <source>
        <dbReference type="SAM" id="MobiDB-lite"/>
    </source>
</evidence>
<reference evidence="2 3" key="1">
    <citation type="submission" date="2020-07" db="EMBL/GenBank/DDBJ databases">
        <title>Spirosoma foliorum sp. nov., isolated from the leaves on the Nejang mountain Korea, Republic of.</title>
        <authorList>
            <person name="Ho H."/>
            <person name="Lee Y.-J."/>
            <person name="Nurcahyanto D.-A."/>
            <person name="Kim S.-G."/>
        </authorList>
    </citation>
    <scope>NUCLEOTIDE SEQUENCE [LARGE SCALE GENOMIC DNA]</scope>
    <source>
        <strain evidence="2 3">PL0136</strain>
    </source>
</reference>
<sequence>MANDPKIDRRNDVTPKEGEHKYGDVEFADRTNKKYPIDTPEHVRAAWSYINHKDNAAKYDADEVSTIKERIKKAAKKHEVAIQDA</sequence>
<evidence type="ECO:0000313" key="2">
    <source>
        <dbReference type="EMBL" id="QMW00550.1"/>
    </source>
</evidence>
<evidence type="ECO:0000313" key="3">
    <source>
        <dbReference type="Proteomes" id="UP000515369"/>
    </source>
</evidence>
<dbReference type="KEGG" id="sfol:H3H32_21390"/>
<organism evidence="2 3">
    <name type="scientific">Spirosoma foliorum</name>
    <dbReference type="NCBI Taxonomy" id="2710596"/>
    <lineage>
        <taxon>Bacteria</taxon>
        <taxon>Pseudomonadati</taxon>
        <taxon>Bacteroidota</taxon>
        <taxon>Cytophagia</taxon>
        <taxon>Cytophagales</taxon>
        <taxon>Cytophagaceae</taxon>
        <taxon>Spirosoma</taxon>
    </lineage>
</organism>
<name>A0A7G5GNV8_9BACT</name>
<protein>
    <submittedName>
        <fullName evidence="2">Uncharacterized protein</fullName>
    </submittedName>
</protein>
<dbReference type="Pfam" id="PF20223">
    <property type="entry name" value="DUF6582"/>
    <property type="match status" value="1"/>
</dbReference>
<keyword evidence="3" id="KW-1185">Reference proteome</keyword>
<feature type="region of interest" description="Disordered" evidence="1">
    <location>
        <begin position="1"/>
        <end position="25"/>
    </location>
</feature>
<accession>A0A7G5GNV8</accession>
<proteinExistence type="predicted"/>
<gene>
    <name evidence="2" type="ORF">H3H32_21390</name>
</gene>
<dbReference type="AlphaFoldDB" id="A0A7G5GNV8"/>
<dbReference type="InterPro" id="IPR046489">
    <property type="entry name" value="DUF6582"/>
</dbReference>